<organism evidence="2 3">
    <name type="scientific">Methylocella tundrae</name>
    <dbReference type="NCBI Taxonomy" id="227605"/>
    <lineage>
        <taxon>Bacteria</taxon>
        <taxon>Pseudomonadati</taxon>
        <taxon>Pseudomonadota</taxon>
        <taxon>Alphaproteobacteria</taxon>
        <taxon>Hyphomicrobiales</taxon>
        <taxon>Beijerinckiaceae</taxon>
        <taxon>Methylocella</taxon>
    </lineage>
</organism>
<feature type="transmembrane region" description="Helical" evidence="1">
    <location>
        <begin position="73"/>
        <end position="93"/>
    </location>
</feature>
<keyword evidence="1" id="KW-0812">Transmembrane</keyword>
<dbReference type="OrthoDB" id="8437837at2"/>
<keyword evidence="1" id="KW-1133">Transmembrane helix</keyword>
<keyword evidence="1" id="KW-0472">Membrane</keyword>
<dbReference type="AlphaFoldDB" id="A0A4U8Z0C9"/>
<accession>A0A4U8Z0C9</accession>
<reference evidence="2 3" key="1">
    <citation type="submission" date="2019-03" db="EMBL/GenBank/DDBJ databases">
        <authorList>
            <person name="Kox A.R. M."/>
        </authorList>
    </citation>
    <scope>NUCLEOTIDE SEQUENCE [LARGE SCALE GENOMIC DNA]</scope>
    <source>
        <strain evidence="2">MTUNDRAET4 annotated genome</strain>
    </source>
</reference>
<dbReference type="KEGG" id="mtun:MTUNDRAET4_0803"/>
<feature type="transmembrane region" description="Helical" evidence="1">
    <location>
        <begin position="199"/>
        <end position="227"/>
    </location>
</feature>
<sequence>MSVASHHTETPAADAAKLLIRLGLTILMVALPCVGVVARGAIYVLMPIGAILILIGAVVGAPDHGPRHLRTALLSPAGLTALFLTFWAGLSLAWTPFPGEAAQRFAQIVGTTFLVALVAAFLPARTRAVDLYLLPVGATLSALAMLVLRWRAPDWFVGASEFDDSLFERSMITLIVLVWPALGALSLREHWIFAAGLAMLAAAVALVGFAQIGLAAMGAAAFVFALAMSNPGALARILGFIFAGLVLFAPMLPLIYAPIFHWTGRDPGAASQSMLIWRDLIISEWPRLITGHGFDTANHGLSLGYLPPLTPKSLLFVIWYDLGVIGAAAFAFLTARIFRLAARSPAIVAPSVLAGFVAVLTLSFLGVATAQIWWVTLIDCAIIAFIILIKGIYRTQRPAAPMTERALDYDGEDAASAAALRSG</sequence>
<feature type="transmembrane region" description="Helical" evidence="1">
    <location>
        <begin position="347"/>
        <end position="366"/>
    </location>
</feature>
<feature type="transmembrane region" description="Helical" evidence="1">
    <location>
        <begin position="233"/>
        <end position="255"/>
    </location>
</feature>
<feature type="transmembrane region" description="Helical" evidence="1">
    <location>
        <begin position="18"/>
        <end position="38"/>
    </location>
</feature>
<name>A0A4U8Z0C9_METTU</name>
<feature type="transmembrane region" description="Helical" evidence="1">
    <location>
        <begin position="372"/>
        <end position="393"/>
    </location>
</feature>
<gene>
    <name evidence="2" type="ORF">MTUNDRAET4_0803</name>
</gene>
<feature type="transmembrane region" description="Helical" evidence="1">
    <location>
        <begin position="314"/>
        <end position="335"/>
    </location>
</feature>
<dbReference type="Proteomes" id="UP000294360">
    <property type="component" value="Chromosome"/>
</dbReference>
<evidence type="ECO:0000313" key="3">
    <source>
        <dbReference type="Proteomes" id="UP000294360"/>
    </source>
</evidence>
<feature type="transmembrane region" description="Helical" evidence="1">
    <location>
        <begin position="131"/>
        <end position="150"/>
    </location>
</feature>
<proteinExistence type="predicted"/>
<feature type="transmembrane region" description="Helical" evidence="1">
    <location>
        <begin position="170"/>
        <end position="187"/>
    </location>
</feature>
<evidence type="ECO:0000256" key="1">
    <source>
        <dbReference type="SAM" id="Phobius"/>
    </source>
</evidence>
<dbReference type="RefSeq" id="WP_134487133.1">
    <property type="nucleotide sequence ID" value="NZ_CP139089.1"/>
</dbReference>
<feature type="transmembrane region" description="Helical" evidence="1">
    <location>
        <begin position="105"/>
        <end position="124"/>
    </location>
</feature>
<protein>
    <submittedName>
        <fullName evidence="2">Uncharacterized protein</fullName>
    </submittedName>
</protein>
<feature type="transmembrane region" description="Helical" evidence="1">
    <location>
        <begin position="44"/>
        <end position="61"/>
    </location>
</feature>
<dbReference type="EMBL" id="LR536450">
    <property type="protein sequence ID" value="VFU07696.1"/>
    <property type="molecule type" value="Genomic_DNA"/>
</dbReference>
<evidence type="ECO:0000313" key="2">
    <source>
        <dbReference type="EMBL" id="VFU07696.1"/>
    </source>
</evidence>